<dbReference type="InterPro" id="IPR005950">
    <property type="entry name" value="ModA"/>
</dbReference>
<evidence type="ECO:0000256" key="6">
    <source>
        <dbReference type="PIRSR" id="PIRSR004846-1"/>
    </source>
</evidence>
<evidence type="ECO:0000313" key="8">
    <source>
        <dbReference type="EMBL" id="VFJ58183.1"/>
    </source>
</evidence>
<protein>
    <submittedName>
        <fullName evidence="8">Molybdate transport system substrate-binding protein</fullName>
    </submittedName>
</protein>
<sequence length="271" mass="29213">MASHSSIHKYRSGSWAITARLFLLSLLLSPPLLAETVHIAVASNFVATLRLLTTAFGIDSPHEFKISSASTGKLFAQIKHGAPFDVFLAADAKRPGLLAADGYADPKSLFTYALGRLALWRPVGVGDNLTGPEILNRTTGRLAIANPKTAPYGKAAEETLRALGLWKDWQPKLVRGENIAQTYQFVASGGAESGFIALSQFPGHGVSKEESKKPRGQLWIVPLSLHAPLRQQAVLTAQGTNNRGAGKFMGFLKSPKARKIIRTQGYDLPDS</sequence>
<dbReference type="AlphaFoldDB" id="A0A450SVY8"/>
<dbReference type="SUPFAM" id="SSF53850">
    <property type="entry name" value="Periplasmic binding protein-like II"/>
    <property type="match status" value="1"/>
</dbReference>
<dbReference type="PANTHER" id="PTHR30632:SF14">
    <property type="entry name" value="TUNGSTATE_MOLYBDATE_CHROMATE-BINDING PROTEIN MODA"/>
    <property type="match status" value="1"/>
</dbReference>
<proteinExistence type="inferred from homology"/>
<dbReference type="InterPro" id="IPR044084">
    <property type="entry name" value="AvModA-like_subst-bd"/>
</dbReference>
<dbReference type="FunFam" id="3.40.190.10:FF:000035">
    <property type="entry name" value="Molybdate ABC transporter substrate-binding protein"/>
    <property type="match status" value="1"/>
</dbReference>
<keyword evidence="4" id="KW-0732">Signal</keyword>
<evidence type="ECO:0000256" key="3">
    <source>
        <dbReference type="ARBA" id="ARBA00022723"/>
    </source>
</evidence>
<evidence type="ECO:0000256" key="4">
    <source>
        <dbReference type="ARBA" id="ARBA00022729"/>
    </source>
</evidence>
<dbReference type="PANTHER" id="PTHR30632">
    <property type="entry name" value="MOLYBDATE-BINDING PERIPLASMIC PROTEIN"/>
    <property type="match status" value="1"/>
</dbReference>
<dbReference type="PIRSF" id="PIRSF004846">
    <property type="entry name" value="ModA"/>
    <property type="match status" value="1"/>
</dbReference>
<keyword evidence="3 6" id="KW-0479">Metal-binding</keyword>
<dbReference type="GO" id="GO:0015689">
    <property type="term" value="P:molybdate ion transport"/>
    <property type="evidence" value="ECO:0007669"/>
    <property type="project" value="InterPro"/>
</dbReference>
<comment type="similarity">
    <text evidence="1">Belongs to the bacterial solute-binding protein ModA family.</text>
</comment>
<evidence type="ECO:0000256" key="5">
    <source>
        <dbReference type="ARBA" id="ARBA00062515"/>
    </source>
</evidence>
<gene>
    <name evidence="7" type="ORF">BECKFW1821A_GA0114235_100611</name>
    <name evidence="8" type="ORF">BECKFW1821B_GA0114236_10402</name>
</gene>
<dbReference type="InterPro" id="IPR050682">
    <property type="entry name" value="ModA/WtpA"/>
</dbReference>
<keyword evidence="2 6" id="KW-0500">Molybdenum</keyword>
<dbReference type="CDD" id="cd13539">
    <property type="entry name" value="PBP2_AvModA"/>
    <property type="match status" value="1"/>
</dbReference>
<dbReference type="GO" id="GO:0030973">
    <property type="term" value="F:molybdate ion binding"/>
    <property type="evidence" value="ECO:0007669"/>
    <property type="project" value="InterPro"/>
</dbReference>
<dbReference type="EMBL" id="CAADEW010000006">
    <property type="protein sequence ID" value="VFJ44176.1"/>
    <property type="molecule type" value="Genomic_DNA"/>
</dbReference>
<name>A0A450SVY8_9GAMM</name>
<feature type="binding site" evidence="6">
    <location>
        <position position="71"/>
    </location>
    <ligand>
        <name>molybdate</name>
        <dbReference type="ChEBI" id="CHEBI:36264"/>
    </ligand>
</feature>
<evidence type="ECO:0000256" key="2">
    <source>
        <dbReference type="ARBA" id="ARBA00022505"/>
    </source>
</evidence>
<evidence type="ECO:0000313" key="7">
    <source>
        <dbReference type="EMBL" id="VFJ44176.1"/>
    </source>
</evidence>
<comment type="subunit">
    <text evidence="5">The complex is composed of two ATP-binding proteins (ModC), two transmembrane proteins (ModB) and a solute-binding protein (ModA).</text>
</comment>
<evidence type="ECO:0000256" key="1">
    <source>
        <dbReference type="ARBA" id="ARBA00009175"/>
    </source>
</evidence>
<accession>A0A450SVY8</accession>
<dbReference type="EMBL" id="CAADFD010000040">
    <property type="protein sequence ID" value="VFJ58183.1"/>
    <property type="molecule type" value="Genomic_DNA"/>
</dbReference>
<dbReference type="Pfam" id="PF13531">
    <property type="entry name" value="SBP_bac_11"/>
    <property type="match status" value="1"/>
</dbReference>
<reference evidence="8" key="1">
    <citation type="submission" date="2019-02" db="EMBL/GenBank/DDBJ databases">
        <authorList>
            <person name="Gruber-Vodicka R. H."/>
            <person name="Seah K. B. B."/>
        </authorList>
    </citation>
    <scope>NUCLEOTIDE SEQUENCE</scope>
    <source>
        <strain evidence="8">BECK_BZ106</strain>
        <strain evidence="7">BECK_BZ15</strain>
    </source>
</reference>
<feature type="binding site" evidence="6">
    <location>
        <position position="179"/>
    </location>
    <ligand>
        <name>molybdate</name>
        <dbReference type="ChEBI" id="CHEBI:36264"/>
    </ligand>
</feature>
<dbReference type="NCBIfam" id="TIGR01256">
    <property type="entry name" value="modA"/>
    <property type="match status" value="1"/>
</dbReference>
<dbReference type="GO" id="GO:1901359">
    <property type="term" value="F:tungstate binding"/>
    <property type="evidence" value="ECO:0007669"/>
    <property type="project" value="UniProtKB-ARBA"/>
</dbReference>
<dbReference type="GO" id="GO:0046872">
    <property type="term" value="F:metal ion binding"/>
    <property type="evidence" value="ECO:0007669"/>
    <property type="project" value="UniProtKB-KW"/>
</dbReference>
<organism evidence="8">
    <name type="scientific">Candidatus Kentrum sp. FW</name>
    <dbReference type="NCBI Taxonomy" id="2126338"/>
    <lineage>
        <taxon>Bacteria</taxon>
        <taxon>Pseudomonadati</taxon>
        <taxon>Pseudomonadota</taxon>
        <taxon>Gammaproteobacteria</taxon>
        <taxon>Candidatus Kentrum</taxon>
    </lineage>
</organism>
<dbReference type="Gene3D" id="3.40.190.10">
    <property type="entry name" value="Periplasmic binding protein-like II"/>
    <property type="match status" value="2"/>
</dbReference>